<dbReference type="Pfam" id="PF04632">
    <property type="entry name" value="FUSC"/>
    <property type="match status" value="1"/>
</dbReference>
<feature type="transmembrane region" description="Helical" evidence="8">
    <location>
        <begin position="147"/>
        <end position="167"/>
    </location>
</feature>
<feature type="compositionally biased region" description="Basic and acidic residues" evidence="7">
    <location>
        <begin position="613"/>
        <end position="628"/>
    </location>
</feature>
<feature type="compositionally biased region" description="Polar residues" evidence="7">
    <location>
        <begin position="629"/>
        <end position="640"/>
    </location>
</feature>
<dbReference type="GO" id="GO:0005886">
    <property type="term" value="C:plasma membrane"/>
    <property type="evidence" value="ECO:0007669"/>
    <property type="project" value="UniProtKB-SubCell"/>
</dbReference>
<name>A0AAP4WU44_9GAMM</name>
<dbReference type="Proteomes" id="UP001170481">
    <property type="component" value="Unassembled WGS sequence"/>
</dbReference>
<evidence type="ECO:0000256" key="2">
    <source>
        <dbReference type="ARBA" id="ARBA00022448"/>
    </source>
</evidence>
<dbReference type="RefSeq" id="WP_303592486.1">
    <property type="nucleotide sequence ID" value="NZ_JAUORK010000001.1"/>
</dbReference>
<evidence type="ECO:0000256" key="3">
    <source>
        <dbReference type="ARBA" id="ARBA00022475"/>
    </source>
</evidence>
<keyword evidence="4 8" id="KW-0812">Transmembrane</keyword>
<dbReference type="PANTHER" id="PTHR30509:SF9">
    <property type="entry name" value="MULTIDRUG RESISTANCE PROTEIN MDTO"/>
    <property type="match status" value="1"/>
</dbReference>
<protein>
    <submittedName>
        <fullName evidence="9">FUSC family protein</fullName>
    </submittedName>
</protein>
<dbReference type="GO" id="GO:0022857">
    <property type="term" value="F:transmembrane transporter activity"/>
    <property type="evidence" value="ECO:0007669"/>
    <property type="project" value="InterPro"/>
</dbReference>
<organism evidence="9 10">
    <name type="scientific">Cobetia amphilecti</name>
    <dbReference type="NCBI Taxonomy" id="1055104"/>
    <lineage>
        <taxon>Bacteria</taxon>
        <taxon>Pseudomonadati</taxon>
        <taxon>Pseudomonadota</taxon>
        <taxon>Gammaproteobacteria</taxon>
        <taxon>Oceanospirillales</taxon>
        <taxon>Halomonadaceae</taxon>
        <taxon>Cobetia</taxon>
    </lineage>
</organism>
<comment type="subcellular location">
    <subcellularLocation>
        <location evidence="1">Cell membrane</location>
        <topology evidence="1">Multi-pass membrane protein</topology>
    </subcellularLocation>
</comment>
<feature type="transmembrane region" description="Helical" evidence="8">
    <location>
        <begin position="415"/>
        <end position="435"/>
    </location>
</feature>
<feature type="region of interest" description="Disordered" evidence="7">
    <location>
        <begin position="613"/>
        <end position="640"/>
    </location>
</feature>
<evidence type="ECO:0000313" key="9">
    <source>
        <dbReference type="EMBL" id="MDO6670625.1"/>
    </source>
</evidence>
<evidence type="ECO:0000313" key="10">
    <source>
        <dbReference type="Proteomes" id="UP001170481"/>
    </source>
</evidence>
<feature type="transmembrane region" description="Helical" evidence="8">
    <location>
        <begin position="545"/>
        <end position="565"/>
    </location>
</feature>
<dbReference type="InterPro" id="IPR006726">
    <property type="entry name" value="PHBA_efflux_AaeB/fusaric-R"/>
</dbReference>
<feature type="transmembrane region" description="Helical" evidence="8">
    <location>
        <begin position="114"/>
        <end position="135"/>
    </location>
</feature>
<keyword evidence="3" id="KW-1003">Cell membrane</keyword>
<comment type="caution">
    <text evidence="9">The sequence shown here is derived from an EMBL/GenBank/DDBJ whole genome shotgun (WGS) entry which is preliminary data.</text>
</comment>
<evidence type="ECO:0000256" key="8">
    <source>
        <dbReference type="SAM" id="Phobius"/>
    </source>
</evidence>
<dbReference type="AlphaFoldDB" id="A0AAP4WU44"/>
<evidence type="ECO:0000256" key="4">
    <source>
        <dbReference type="ARBA" id="ARBA00022692"/>
    </source>
</evidence>
<dbReference type="EMBL" id="JAUORK010000001">
    <property type="protein sequence ID" value="MDO6670625.1"/>
    <property type="molecule type" value="Genomic_DNA"/>
</dbReference>
<reference evidence="9" key="1">
    <citation type="submission" date="2023-07" db="EMBL/GenBank/DDBJ databases">
        <title>Genome content predicts the carbon catabolic preferences of heterotrophic bacteria.</title>
        <authorList>
            <person name="Gralka M."/>
        </authorList>
    </citation>
    <scope>NUCLEOTIDE SEQUENCE</scope>
    <source>
        <strain evidence="9">C2R13</strain>
    </source>
</reference>
<keyword evidence="5 8" id="KW-1133">Transmembrane helix</keyword>
<evidence type="ECO:0000256" key="7">
    <source>
        <dbReference type="SAM" id="MobiDB-lite"/>
    </source>
</evidence>
<evidence type="ECO:0000256" key="5">
    <source>
        <dbReference type="ARBA" id="ARBA00022989"/>
    </source>
</evidence>
<gene>
    <name evidence="9" type="ORF">Q4535_00700</name>
</gene>
<feature type="transmembrane region" description="Helical" evidence="8">
    <location>
        <begin position="18"/>
        <end position="36"/>
    </location>
</feature>
<keyword evidence="6 8" id="KW-0472">Membrane</keyword>
<sequence length="749" mass="81968">MSPALAAFLRPSPFALKFATKGVLAMALALYAAFFFDLDRPYWALISAAFLQTRPMSGMVVEKGICQITGTFVGTCVAVVIMGCFAQVPELALGSVTLWIGLCIYGASLTHNNLSYGCVMAAVACMIIVVLTSSAPDDFFSVALARLSELSLGALCAVVVSALVWPIRVRDHLGQLADTAVNATFRYMALAFSMPLEADRAGSQDTAGQSQGHSQAQLKGQQRERMAMLEQMMTGLDALNNLEIDAHSARYEGPQGKGRIRGVHLLTRRSMRLYATLKALHQLRHPEFFVPSQGDDGEAMVPTGELNQTQGQEAERFSQPTQALMQRLGAAFQSMADNQGTAQARKTLKELRGECLRLSRGQRSITALEARLLFSLREVLGHALVILQAREVINHPGRHQLRQPSMSWHRDHGRAVIDALRAMAIFSATAIFWLATAWDNGAVAMLLGTLFSGIFVSRGDPAPIIPMVLKGLLLAVPSVLLFGNVMLSHAQHFVPFVIIFSIPLFLGLMGSVVPALAGIALPFVVFNILLVMPDNGMTFDVAYTLNRSLAAGIGLIVTIIGFRLIPVPGAGWDKRQLIRATASDIRELAERSTERLDSWFGGRMGDRLLRLARHEQTRSREQEARRSGENASGQPDDAQQQVLGMPLLTLGLTGMDIGRGIGFVRRELGNDVPRPVQHALRELIHALADDYQRCARGESPTRMRAAGDRLCEVIEQHRTMSRHKQALLAGWLTRVQLTLQSDALRQQRS</sequence>
<accession>A0AAP4WU44</accession>
<proteinExistence type="predicted"/>
<feature type="transmembrane region" description="Helical" evidence="8">
    <location>
        <begin position="464"/>
        <end position="483"/>
    </location>
</feature>
<feature type="transmembrane region" description="Helical" evidence="8">
    <location>
        <begin position="489"/>
        <end position="508"/>
    </location>
</feature>
<keyword evidence="2" id="KW-0813">Transport</keyword>
<evidence type="ECO:0000256" key="6">
    <source>
        <dbReference type="ARBA" id="ARBA00023136"/>
    </source>
</evidence>
<evidence type="ECO:0000256" key="1">
    <source>
        <dbReference type="ARBA" id="ARBA00004651"/>
    </source>
</evidence>
<dbReference type="PANTHER" id="PTHR30509">
    <property type="entry name" value="P-HYDROXYBENZOIC ACID EFFLUX PUMP SUBUNIT-RELATED"/>
    <property type="match status" value="1"/>
</dbReference>